<reference evidence="1 2" key="1">
    <citation type="submission" date="2015-09" db="EMBL/GenBank/DDBJ databases">
        <authorList>
            <consortium name="Pathogen Informatics"/>
        </authorList>
    </citation>
    <scope>NUCLEOTIDE SEQUENCE [LARGE SCALE GENOMIC DNA]</scope>
    <source>
        <strain evidence="1 2">2789STDY5834898</strain>
    </source>
</reference>
<dbReference type="RefSeq" id="WP_057254402.1">
    <property type="nucleotide sequence ID" value="NZ_CZAO01000035.1"/>
</dbReference>
<name>A0A174VNE6_BACUN</name>
<protein>
    <submittedName>
        <fullName evidence="1">Uncharacterized protein</fullName>
    </submittedName>
</protein>
<proteinExistence type="predicted"/>
<dbReference type="AlphaFoldDB" id="A0A174VNE6"/>
<dbReference type="Proteomes" id="UP000095766">
    <property type="component" value="Unassembled WGS sequence"/>
</dbReference>
<gene>
    <name evidence="1" type="ORF">ERS852510_04151</name>
</gene>
<evidence type="ECO:0000313" key="2">
    <source>
        <dbReference type="Proteomes" id="UP000095766"/>
    </source>
</evidence>
<sequence length="125" mass="14252">MITRAEAQQITVSSYNDLCNRHGGTVRGNDTISDIVNVGCHYLLSHYKDIVQTADKDEVYDLVPLNYNYMAEAKIIAGAMKQWLPDLLTQQHIDGVASMIILNIGWSGMWNFLCDYFKQEHDRVI</sequence>
<dbReference type="EMBL" id="CZAO01000035">
    <property type="protein sequence ID" value="CUQ36333.1"/>
    <property type="molecule type" value="Genomic_DNA"/>
</dbReference>
<evidence type="ECO:0000313" key="1">
    <source>
        <dbReference type="EMBL" id="CUQ36333.1"/>
    </source>
</evidence>
<accession>A0A174VNE6</accession>
<organism evidence="1 2">
    <name type="scientific">Bacteroides uniformis</name>
    <dbReference type="NCBI Taxonomy" id="820"/>
    <lineage>
        <taxon>Bacteria</taxon>
        <taxon>Pseudomonadati</taxon>
        <taxon>Bacteroidota</taxon>
        <taxon>Bacteroidia</taxon>
        <taxon>Bacteroidales</taxon>
        <taxon>Bacteroidaceae</taxon>
        <taxon>Bacteroides</taxon>
    </lineage>
</organism>